<dbReference type="InterPro" id="IPR004090">
    <property type="entry name" value="Chemotax_Me-accpt_rcpt"/>
</dbReference>
<keyword evidence="6" id="KW-0175">Coiled coil</keyword>
<evidence type="ECO:0000256" key="3">
    <source>
        <dbReference type="ARBA" id="ARBA00023224"/>
    </source>
</evidence>
<dbReference type="Pfam" id="PF00015">
    <property type="entry name" value="MCPsignal"/>
    <property type="match status" value="1"/>
</dbReference>
<evidence type="ECO:0000256" key="4">
    <source>
        <dbReference type="ARBA" id="ARBA00029447"/>
    </source>
</evidence>
<dbReference type="Pfam" id="PF00672">
    <property type="entry name" value="HAMP"/>
    <property type="match status" value="1"/>
</dbReference>
<proteinExistence type="inferred from homology"/>
<dbReference type="PRINTS" id="PR00260">
    <property type="entry name" value="CHEMTRNSDUCR"/>
</dbReference>
<dbReference type="GO" id="GO:0005886">
    <property type="term" value="C:plasma membrane"/>
    <property type="evidence" value="ECO:0007669"/>
    <property type="project" value="TreeGrafter"/>
</dbReference>
<dbReference type="InterPro" id="IPR051310">
    <property type="entry name" value="MCP_chemotaxis"/>
</dbReference>
<feature type="domain" description="HAMP" evidence="10">
    <location>
        <begin position="185"/>
        <end position="237"/>
    </location>
</feature>
<sequence>MLGLKSINTTTTNTLERDVALASNSALVQKLSLQLRRYEKDAFINISDQEKREAYYDKWHSTHGRLGEVLLNGSSLTESENIRALYTEAGNALNSYADGFNSVYDNIQIGRLSDTTSANNAFSEYKQEIYHLEEMAEQIEQAVLSRVEAANQDISNQYQFASKSLVTFSAISLLLAVFLAYAITRSIVNPLQRAVGVAQRVADGDLTSKVVIKGSDEISLLLSTLNIMQNNLSDLVSSLRSSSKNVYIGSNEIAVGSQDLSSRTEEQASSLQETASSMEQLASTVRQNTDTASEADRLSSNAADTAEAGSQDVLRTIELMRDIAVSSSKINEFVEVIDAISFQTNILALNASVEAARAGEQGRGFAVVANEVRSLASRSAASAKEIRAVVESTTVQIANGSEQATRSGKTITQTVESIRQVSNLMKEIAIATREQNSGIDQINTAITAMDSITQQNASLVEQTSAAAASLEIQAKQLTELVARFRTDDKEEIPHSSQRDVSEDRQLLFLTRSVSSLDSGRSEKMEWNEYES</sequence>
<evidence type="ECO:0000313" key="11">
    <source>
        <dbReference type="EMBL" id="KAA0014759.1"/>
    </source>
</evidence>
<accession>A0A7V7G3F5</accession>
<name>A0A7V7G3F5_9GAMM</name>
<dbReference type="PROSITE" id="PS50885">
    <property type="entry name" value="HAMP"/>
    <property type="match status" value="1"/>
</dbReference>
<evidence type="ECO:0000256" key="6">
    <source>
        <dbReference type="SAM" id="Coils"/>
    </source>
</evidence>
<organism evidence="11 12">
    <name type="scientific">Billgrantia pellis</name>
    <dbReference type="NCBI Taxonomy" id="2606936"/>
    <lineage>
        <taxon>Bacteria</taxon>
        <taxon>Pseudomonadati</taxon>
        <taxon>Pseudomonadota</taxon>
        <taxon>Gammaproteobacteria</taxon>
        <taxon>Oceanospirillales</taxon>
        <taxon>Halomonadaceae</taxon>
        <taxon>Billgrantia</taxon>
    </lineage>
</organism>
<dbReference type="PANTHER" id="PTHR43531:SF14">
    <property type="entry name" value="METHYL-ACCEPTING CHEMOTAXIS PROTEIN I-RELATED"/>
    <property type="match status" value="1"/>
</dbReference>
<evidence type="ECO:0000256" key="8">
    <source>
        <dbReference type="SAM" id="Phobius"/>
    </source>
</evidence>
<dbReference type="SUPFAM" id="SSF58104">
    <property type="entry name" value="Methyl-accepting chemotaxis protein (MCP) signaling domain"/>
    <property type="match status" value="1"/>
</dbReference>
<dbReference type="InterPro" id="IPR004089">
    <property type="entry name" value="MCPsignal_dom"/>
</dbReference>
<dbReference type="GO" id="GO:0004888">
    <property type="term" value="F:transmembrane signaling receptor activity"/>
    <property type="evidence" value="ECO:0007669"/>
    <property type="project" value="InterPro"/>
</dbReference>
<dbReference type="SMART" id="SM00283">
    <property type="entry name" value="MA"/>
    <property type="match status" value="1"/>
</dbReference>
<dbReference type="CDD" id="cd06225">
    <property type="entry name" value="HAMP"/>
    <property type="match status" value="1"/>
</dbReference>
<evidence type="ECO:0000259" key="9">
    <source>
        <dbReference type="PROSITE" id="PS50111"/>
    </source>
</evidence>
<evidence type="ECO:0000256" key="7">
    <source>
        <dbReference type="SAM" id="MobiDB-lite"/>
    </source>
</evidence>
<protein>
    <submittedName>
        <fullName evidence="11">HAMP domain-containing protein</fullName>
    </submittedName>
</protein>
<dbReference type="SMART" id="SM00304">
    <property type="entry name" value="HAMP"/>
    <property type="match status" value="1"/>
</dbReference>
<evidence type="ECO:0000259" key="10">
    <source>
        <dbReference type="PROSITE" id="PS50885"/>
    </source>
</evidence>
<feature type="domain" description="Methyl-accepting transducer" evidence="9">
    <location>
        <begin position="242"/>
        <end position="471"/>
    </location>
</feature>
<evidence type="ECO:0000313" key="12">
    <source>
        <dbReference type="Proteomes" id="UP000486760"/>
    </source>
</evidence>
<comment type="similarity">
    <text evidence="4">Belongs to the methyl-accepting chemotaxis (MCP) protein family.</text>
</comment>
<dbReference type="GO" id="GO:0006935">
    <property type="term" value="P:chemotaxis"/>
    <property type="evidence" value="ECO:0007669"/>
    <property type="project" value="InterPro"/>
</dbReference>
<feature type="coiled-coil region" evidence="6">
    <location>
        <begin position="122"/>
        <end position="152"/>
    </location>
</feature>
<dbReference type="InterPro" id="IPR003660">
    <property type="entry name" value="HAMP_dom"/>
</dbReference>
<dbReference type="FunFam" id="1.10.287.950:FF:000001">
    <property type="entry name" value="Methyl-accepting chemotaxis sensory transducer"/>
    <property type="match status" value="1"/>
</dbReference>
<comment type="caution">
    <text evidence="11">The sequence shown here is derived from an EMBL/GenBank/DDBJ whole genome shotgun (WGS) entry which is preliminary data.</text>
</comment>
<keyword evidence="2" id="KW-0488">Methylation</keyword>
<dbReference type="PROSITE" id="PS50111">
    <property type="entry name" value="CHEMOTAXIS_TRANSDUC_2"/>
    <property type="match status" value="1"/>
</dbReference>
<dbReference type="Proteomes" id="UP000486760">
    <property type="component" value="Unassembled WGS sequence"/>
</dbReference>
<feature type="coiled-coil region" evidence="6">
    <location>
        <begin position="460"/>
        <end position="487"/>
    </location>
</feature>
<gene>
    <name evidence="11" type="ORF">F0A17_02010</name>
</gene>
<keyword evidence="8" id="KW-0812">Transmembrane</keyword>
<reference evidence="11 12" key="1">
    <citation type="submission" date="2019-08" db="EMBL/GenBank/DDBJ databases">
        <title>Bioinformatics analysis of the strain L3 and L5.</title>
        <authorList>
            <person name="Li X."/>
        </authorList>
    </citation>
    <scope>NUCLEOTIDE SEQUENCE [LARGE SCALE GENOMIC DNA]</scope>
    <source>
        <strain evidence="11 12">L5</strain>
    </source>
</reference>
<dbReference type="EMBL" id="VTPY01000001">
    <property type="protein sequence ID" value="KAA0014759.1"/>
    <property type="molecule type" value="Genomic_DNA"/>
</dbReference>
<dbReference type="CDD" id="cd11386">
    <property type="entry name" value="MCP_signal"/>
    <property type="match status" value="1"/>
</dbReference>
<feature type="compositionally biased region" description="Polar residues" evidence="7">
    <location>
        <begin position="267"/>
        <end position="303"/>
    </location>
</feature>
<dbReference type="PANTHER" id="PTHR43531">
    <property type="entry name" value="PROTEIN ICFG"/>
    <property type="match status" value="1"/>
</dbReference>
<feature type="transmembrane region" description="Helical" evidence="8">
    <location>
        <begin position="165"/>
        <end position="183"/>
    </location>
</feature>
<dbReference type="GO" id="GO:0007165">
    <property type="term" value="P:signal transduction"/>
    <property type="evidence" value="ECO:0007669"/>
    <property type="project" value="UniProtKB-KW"/>
</dbReference>
<keyword evidence="8" id="KW-0472">Membrane</keyword>
<evidence type="ECO:0000256" key="2">
    <source>
        <dbReference type="ARBA" id="ARBA00022481"/>
    </source>
</evidence>
<dbReference type="AlphaFoldDB" id="A0A7V7G3F5"/>
<keyword evidence="12" id="KW-1185">Reference proteome</keyword>
<dbReference type="Gene3D" id="1.10.287.950">
    <property type="entry name" value="Methyl-accepting chemotaxis protein"/>
    <property type="match status" value="1"/>
</dbReference>
<keyword evidence="8" id="KW-1133">Transmembrane helix</keyword>
<evidence type="ECO:0000256" key="5">
    <source>
        <dbReference type="PROSITE-ProRule" id="PRU00284"/>
    </source>
</evidence>
<evidence type="ECO:0000256" key="1">
    <source>
        <dbReference type="ARBA" id="ARBA00004370"/>
    </source>
</evidence>
<keyword evidence="3 5" id="KW-0807">Transducer</keyword>
<comment type="subcellular location">
    <subcellularLocation>
        <location evidence="1">Membrane</location>
    </subcellularLocation>
</comment>
<feature type="region of interest" description="Disordered" evidence="7">
    <location>
        <begin position="258"/>
        <end position="305"/>
    </location>
</feature>